<feature type="transmembrane region" description="Helical" evidence="6">
    <location>
        <begin position="12"/>
        <end position="34"/>
    </location>
</feature>
<feature type="transmembrane region" description="Helical" evidence="6">
    <location>
        <begin position="351"/>
        <end position="372"/>
    </location>
</feature>
<dbReference type="GO" id="GO:0046677">
    <property type="term" value="P:response to antibiotic"/>
    <property type="evidence" value="ECO:0007669"/>
    <property type="project" value="UniProtKB-KW"/>
</dbReference>
<feature type="transmembrane region" description="Helical" evidence="6">
    <location>
        <begin position="46"/>
        <end position="65"/>
    </location>
</feature>
<comment type="caution">
    <text evidence="8">The sequence shown here is derived from an EMBL/GenBank/DDBJ whole genome shotgun (WGS) entry which is preliminary data.</text>
</comment>
<evidence type="ECO:0000256" key="6">
    <source>
        <dbReference type="SAM" id="Phobius"/>
    </source>
</evidence>
<dbReference type="PANTHER" id="PTHR42718:SF49">
    <property type="entry name" value="EXPORT PROTEIN"/>
    <property type="match status" value="1"/>
</dbReference>
<evidence type="ECO:0000256" key="1">
    <source>
        <dbReference type="ARBA" id="ARBA00004651"/>
    </source>
</evidence>
<feature type="transmembrane region" description="Helical" evidence="6">
    <location>
        <begin position="263"/>
        <end position="286"/>
    </location>
</feature>
<dbReference type="RefSeq" id="WP_155069326.1">
    <property type="nucleotide sequence ID" value="NZ_WIXO01000001.1"/>
</dbReference>
<keyword evidence="4 6" id="KW-0472">Membrane</keyword>
<keyword evidence="3 6" id="KW-1133">Transmembrane helix</keyword>
<dbReference type="InterPro" id="IPR036259">
    <property type="entry name" value="MFS_trans_sf"/>
</dbReference>
<feature type="transmembrane region" description="Helical" evidence="6">
    <location>
        <begin position="201"/>
        <end position="218"/>
    </location>
</feature>
<organism evidence="8 9">
    <name type="scientific">Streptomyces taklimakanensis</name>
    <dbReference type="NCBI Taxonomy" id="2569853"/>
    <lineage>
        <taxon>Bacteria</taxon>
        <taxon>Bacillati</taxon>
        <taxon>Actinomycetota</taxon>
        <taxon>Actinomycetes</taxon>
        <taxon>Kitasatosporales</taxon>
        <taxon>Streptomycetaceae</taxon>
        <taxon>Streptomyces</taxon>
    </lineage>
</organism>
<sequence length="472" mass="47581">MTARPHLRTRVLLAMSMGVFCVQLDAFALIFALPRIGADLGAQGDGVQWVVSAYLLSTGALMLGAGRLGDLLGRHRLLVLGLSLFGAASLVCALATSLPMLVAARVAQGVGAAVIMPVGLSLLTNVHPGHLRGRATGLALGVGGIATVCGPFVGGALTETISWRAVFWLNVPLCALGALWASHTTEGRDTTAARHIDRRGLLTATGALAALAVLLDHVRHGAAWTESALGALLCATLLGAFIRIERRAPHPLVGLALFRNGPYVALTLTGAVANTATVVFLFVVPLSLQGRWGFSAVAAGTAFLLPALAMAVAGPLAGRVPTSGAVPTMAACLGGGALGLLGTALASDITAHLIAATFCGAVLGLANALTLIATQGVIRPERAGEASGVTKTVITVAAGLGVALAGSVTGHGHRAVGAEAAADTALPAAAAGCATACAALLLWRRAVRVRARRAEGRDVGEDPYRRAGDSST</sequence>
<feature type="transmembrane region" description="Helical" evidence="6">
    <location>
        <begin position="135"/>
        <end position="155"/>
    </location>
</feature>
<feature type="domain" description="Major facilitator superfamily (MFS) profile" evidence="7">
    <location>
        <begin position="11"/>
        <end position="448"/>
    </location>
</feature>
<feature type="transmembrane region" description="Helical" evidence="6">
    <location>
        <begin position="424"/>
        <end position="443"/>
    </location>
</feature>
<dbReference type="CDD" id="cd17321">
    <property type="entry name" value="MFS_MMR_MDR_like"/>
    <property type="match status" value="1"/>
</dbReference>
<feature type="transmembrane region" description="Helical" evidence="6">
    <location>
        <begin position="161"/>
        <end position="181"/>
    </location>
</feature>
<feature type="transmembrane region" description="Helical" evidence="6">
    <location>
        <begin position="393"/>
        <end position="412"/>
    </location>
</feature>
<reference evidence="8 9" key="1">
    <citation type="submission" date="2019-11" db="EMBL/GenBank/DDBJ databases">
        <authorList>
            <person name="Yuan L."/>
        </authorList>
    </citation>
    <scope>NUCLEOTIDE SEQUENCE [LARGE SCALE GENOMIC DNA]</scope>
    <source>
        <strain evidence="8 9">TRM43335</strain>
    </source>
</reference>
<dbReference type="Pfam" id="PF07690">
    <property type="entry name" value="MFS_1"/>
    <property type="match status" value="1"/>
</dbReference>
<gene>
    <name evidence="8" type="ORF">F0L17_01010</name>
</gene>
<dbReference type="InterPro" id="IPR020846">
    <property type="entry name" value="MFS_dom"/>
</dbReference>
<dbReference type="Gene3D" id="1.20.1720.10">
    <property type="entry name" value="Multidrug resistance protein D"/>
    <property type="match status" value="1"/>
</dbReference>
<feature type="transmembrane region" description="Helical" evidence="6">
    <location>
        <begin position="292"/>
        <end position="313"/>
    </location>
</feature>
<dbReference type="Gene3D" id="1.20.1250.20">
    <property type="entry name" value="MFS general substrate transporter like domains"/>
    <property type="match status" value="1"/>
</dbReference>
<feature type="transmembrane region" description="Helical" evidence="6">
    <location>
        <begin position="102"/>
        <end position="123"/>
    </location>
</feature>
<dbReference type="EMBL" id="WIXO01000001">
    <property type="protein sequence ID" value="MTE17733.1"/>
    <property type="molecule type" value="Genomic_DNA"/>
</dbReference>
<feature type="transmembrane region" description="Helical" evidence="6">
    <location>
        <begin position="77"/>
        <end position="96"/>
    </location>
</feature>
<evidence type="ECO:0000256" key="4">
    <source>
        <dbReference type="ARBA" id="ARBA00023136"/>
    </source>
</evidence>
<dbReference type="GO" id="GO:0005886">
    <property type="term" value="C:plasma membrane"/>
    <property type="evidence" value="ECO:0007669"/>
    <property type="project" value="UniProtKB-SubCell"/>
</dbReference>
<dbReference type="PROSITE" id="PS50850">
    <property type="entry name" value="MFS"/>
    <property type="match status" value="1"/>
</dbReference>
<feature type="transmembrane region" description="Helical" evidence="6">
    <location>
        <begin position="224"/>
        <end position="242"/>
    </location>
</feature>
<evidence type="ECO:0000259" key="7">
    <source>
        <dbReference type="PROSITE" id="PS50850"/>
    </source>
</evidence>
<keyword evidence="9" id="KW-1185">Reference proteome</keyword>
<feature type="transmembrane region" description="Helical" evidence="6">
    <location>
        <begin position="325"/>
        <end position="345"/>
    </location>
</feature>
<dbReference type="InterPro" id="IPR011701">
    <property type="entry name" value="MFS"/>
</dbReference>
<name>A0A6G2B6M9_9ACTN</name>
<dbReference type="AlphaFoldDB" id="A0A6G2B6M9"/>
<evidence type="ECO:0000313" key="9">
    <source>
        <dbReference type="Proteomes" id="UP000473014"/>
    </source>
</evidence>
<dbReference type="Proteomes" id="UP000473014">
    <property type="component" value="Unassembled WGS sequence"/>
</dbReference>
<keyword evidence="2 6" id="KW-0812">Transmembrane</keyword>
<evidence type="ECO:0000256" key="5">
    <source>
        <dbReference type="ARBA" id="ARBA00023251"/>
    </source>
</evidence>
<keyword evidence="5" id="KW-0046">Antibiotic resistance</keyword>
<proteinExistence type="predicted"/>
<accession>A0A6G2B6M9</accession>
<evidence type="ECO:0000256" key="3">
    <source>
        <dbReference type="ARBA" id="ARBA00022989"/>
    </source>
</evidence>
<evidence type="ECO:0000256" key="2">
    <source>
        <dbReference type="ARBA" id="ARBA00022692"/>
    </source>
</evidence>
<dbReference type="SUPFAM" id="SSF103473">
    <property type="entry name" value="MFS general substrate transporter"/>
    <property type="match status" value="1"/>
</dbReference>
<dbReference type="OrthoDB" id="9781469at2"/>
<protein>
    <submittedName>
        <fullName evidence="8">MFS transporter</fullName>
    </submittedName>
</protein>
<dbReference type="GO" id="GO:0022857">
    <property type="term" value="F:transmembrane transporter activity"/>
    <property type="evidence" value="ECO:0007669"/>
    <property type="project" value="InterPro"/>
</dbReference>
<comment type="subcellular location">
    <subcellularLocation>
        <location evidence="1">Cell membrane</location>
        <topology evidence="1">Multi-pass membrane protein</topology>
    </subcellularLocation>
</comment>
<evidence type="ECO:0000313" key="8">
    <source>
        <dbReference type="EMBL" id="MTE17733.1"/>
    </source>
</evidence>
<dbReference type="PANTHER" id="PTHR42718">
    <property type="entry name" value="MAJOR FACILITATOR SUPERFAMILY MULTIDRUG TRANSPORTER MFSC"/>
    <property type="match status" value="1"/>
</dbReference>